<dbReference type="Gene3D" id="3.40.630.10">
    <property type="entry name" value="Zn peptidases"/>
    <property type="match status" value="1"/>
</dbReference>
<comment type="similarity">
    <text evidence="1">Belongs to the peptidase M20 family.</text>
</comment>
<comment type="caution">
    <text evidence="5">The sequence shown here is derived from an EMBL/GenBank/DDBJ whole genome shotgun (WGS) entry which is preliminary data.</text>
</comment>
<evidence type="ECO:0000256" key="3">
    <source>
        <dbReference type="PIRSR" id="PIRSR005962-1"/>
    </source>
</evidence>
<evidence type="ECO:0000259" key="4">
    <source>
        <dbReference type="Pfam" id="PF07687"/>
    </source>
</evidence>
<dbReference type="RefSeq" id="WP_109705467.1">
    <property type="nucleotide sequence ID" value="NZ_QGDB01000002.1"/>
</dbReference>
<dbReference type="EMBL" id="QGDB01000002">
    <property type="protein sequence ID" value="PWL18568.1"/>
    <property type="molecule type" value="Genomic_DNA"/>
</dbReference>
<feature type="binding site" evidence="3">
    <location>
        <position position="104"/>
    </location>
    <ligand>
        <name>Mn(2+)</name>
        <dbReference type="ChEBI" id="CHEBI:29035"/>
        <label>2</label>
    </ligand>
</feature>
<dbReference type="GO" id="GO:0016787">
    <property type="term" value="F:hydrolase activity"/>
    <property type="evidence" value="ECO:0007669"/>
    <property type="project" value="UniProtKB-KW"/>
</dbReference>
<comment type="cofactor">
    <cofactor evidence="3">
        <name>Mn(2+)</name>
        <dbReference type="ChEBI" id="CHEBI:29035"/>
    </cofactor>
    <text evidence="3">The Mn(2+) ion enhances activity.</text>
</comment>
<dbReference type="CDD" id="cd05666">
    <property type="entry name" value="M20_Acy1-like"/>
    <property type="match status" value="1"/>
</dbReference>
<dbReference type="SUPFAM" id="SSF55031">
    <property type="entry name" value="Bacterial exopeptidase dimerisation domain"/>
    <property type="match status" value="1"/>
</dbReference>
<keyword evidence="6" id="KW-1185">Reference proteome</keyword>
<name>A0A316JBB0_9HYPH</name>
<dbReference type="PIRSF" id="PIRSF005962">
    <property type="entry name" value="Pept_M20D_amidohydro"/>
    <property type="match status" value="1"/>
</dbReference>
<evidence type="ECO:0000313" key="5">
    <source>
        <dbReference type="EMBL" id="PWL18568.1"/>
    </source>
</evidence>
<dbReference type="InterPro" id="IPR002933">
    <property type="entry name" value="Peptidase_M20"/>
</dbReference>
<keyword evidence="2 5" id="KW-0378">Hydrolase</keyword>
<accession>A0A316JBB0</accession>
<organism evidence="5 6">
    <name type="scientific">Falsochrobactrum shanghaiense</name>
    <dbReference type="NCBI Taxonomy" id="2201899"/>
    <lineage>
        <taxon>Bacteria</taxon>
        <taxon>Pseudomonadati</taxon>
        <taxon>Pseudomonadota</taxon>
        <taxon>Alphaproteobacteria</taxon>
        <taxon>Hyphomicrobiales</taxon>
        <taxon>Brucellaceae</taxon>
        <taxon>Falsochrobactrum</taxon>
    </lineage>
</organism>
<dbReference type="InterPro" id="IPR036264">
    <property type="entry name" value="Bact_exopeptidase_dim_dom"/>
</dbReference>
<dbReference type="AlphaFoldDB" id="A0A316JBB0"/>
<feature type="binding site" evidence="3">
    <location>
        <position position="360"/>
    </location>
    <ligand>
        <name>Mn(2+)</name>
        <dbReference type="ChEBI" id="CHEBI:29035"/>
        <label>2</label>
    </ligand>
</feature>
<dbReference type="OrthoDB" id="9777385at2"/>
<dbReference type="Proteomes" id="UP000245865">
    <property type="component" value="Unassembled WGS sequence"/>
</dbReference>
<evidence type="ECO:0000313" key="6">
    <source>
        <dbReference type="Proteomes" id="UP000245865"/>
    </source>
</evidence>
<dbReference type="InterPro" id="IPR017439">
    <property type="entry name" value="Amidohydrolase"/>
</dbReference>
<dbReference type="FunFam" id="3.30.70.360:FF:000014">
    <property type="entry name" value="N-acyl-L-amino acid amidohydrolase"/>
    <property type="match status" value="1"/>
</dbReference>
<feature type="binding site" evidence="3">
    <location>
        <position position="106"/>
    </location>
    <ligand>
        <name>Mn(2+)</name>
        <dbReference type="ChEBI" id="CHEBI:29035"/>
        <label>2</label>
    </ligand>
</feature>
<dbReference type="InterPro" id="IPR011650">
    <property type="entry name" value="Peptidase_M20_dimer"/>
</dbReference>
<evidence type="ECO:0000256" key="2">
    <source>
        <dbReference type="ARBA" id="ARBA00022801"/>
    </source>
</evidence>
<proteinExistence type="inferred from homology"/>
<dbReference type="PANTHER" id="PTHR11014">
    <property type="entry name" value="PEPTIDASE M20 FAMILY MEMBER"/>
    <property type="match status" value="1"/>
</dbReference>
<gene>
    <name evidence="5" type="ORF">DKP76_05620</name>
</gene>
<keyword evidence="3" id="KW-0479">Metal-binding</keyword>
<keyword evidence="3" id="KW-0464">Manganese</keyword>
<dbReference type="Gene3D" id="3.30.70.360">
    <property type="match status" value="1"/>
</dbReference>
<dbReference type="NCBIfam" id="TIGR01891">
    <property type="entry name" value="amidohydrolases"/>
    <property type="match status" value="1"/>
</dbReference>
<feature type="binding site" evidence="3">
    <location>
        <position position="139"/>
    </location>
    <ligand>
        <name>Mn(2+)</name>
        <dbReference type="ChEBI" id="CHEBI:29035"/>
        <label>2</label>
    </ligand>
</feature>
<feature type="domain" description="Peptidase M20 dimerisation" evidence="4">
    <location>
        <begin position="190"/>
        <end position="278"/>
    </location>
</feature>
<protein>
    <submittedName>
        <fullName evidence="5">Amidohydrolase</fullName>
    </submittedName>
</protein>
<evidence type="ECO:0000256" key="1">
    <source>
        <dbReference type="ARBA" id="ARBA00006153"/>
    </source>
</evidence>
<sequence>MPVENWTSNQLDELIAFRRDLHQNPELLYDVNRTAEKVAEELRAAGVDEVVTGIGRTGVVGVIRGQSNHSGRAIGLRADMDALPILEETGVEWASKTLGKMHACGHDGHTTMLLGAARELARSRAFDGTVVVIFQPAEEGGAGAKAMIDDGLLTRWPLDEVYGMHNRPNLPVGHFTINSGPIMGSVDVLEINIEGIGGHAASPHHTVDPITVTAALIQAIQTLTARTIDPLDSAVISITTIHGGDAFNVIPQSVSLTGTVRTLREEVRDHIEERLGRAVQGIADAFGAKATLDYRRNYPVTVNHEQETELAALAAEAVSGAERVTRDMPATLGGEDFAFMLNEVPGAMINIGNGPSANLHHPKYDFNDDVIAWGCSYWTTLVRQRLPAVAKAA</sequence>
<feature type="binding site" evidence="3">
    <location>
        <position position="165"/>
    </location>
    <ligand>
        <name>Mn(2+)</name>
        <dbReference type="ChEBI" id="CHEBI:29035"/>
        <label>2</label>
    </ligand>
</feature>
<dbReference type="GO" id="GO:0046872">
    <property type="term" value="F:metal ion binding"/>
    <property type="evidence" value="ECO:0007669"/>
    <property type="project" value="UniProtKB-KW"/>
</dbReference>
<dbReference type="Pfam" id="PF07687">
    <property type="entry name" value="M20_dimer"/>
    <property type="match status" value="1"/>
</dbReference>
<dbReference type="Pfam" id="PF01546">
    <property type="entry name" value="Peptidase_M20"/>
    <property type="match status" value="1"/>
</dbReference>
<dbReference type="PANTHER" id="PTHR11014:SF63">
    <property type="entry name" value="METALLOPEPTIDASE, PUTATIVE (AFU_ORTHOLOGUE AFUA_6G09600)-RELATED"/>
    <property type="match status" value="1"/>
</dbReference>
<reference evidence="5 6" key="1">
    <citation type="submission" date="2018-05" db="EMBL/GenBank/DDBJ databases">
        <title>Comparative genomic sequence analysis between strain HN4 and CCM 8460T (Falsochrobactrum ovis) will provide more evidence to prove that HN4 is a new species of Falsochrobactrum.</title>
        <authorList>
            <person name="Lyu W."/>
            <person name="Sun L."/>
            <person name="Yao L."/>
        </authorList>
    </citation>
    <scope>NUCLEOTIDE SEQUENCE [LARGE SCALE GENOMIC DNA]</scope>
    <source>
        <strain evidence="5 6">HN4</strain>
    </source>
</reference>
<dbReference type="SUPFAM" id="SSF53187">
    <property type="entry name" value="Zn-dependent exopeptidases"/>
    <property type="match status" value="1"/>
</dbReference>